<sequence length="219" mass="22875">MPSPTGTPLRVVGVLAGLAVAAAATVGVVYLVRDGAPGTGAIPGPGTGSPSLSPSASSSAAEAGPSPSPTTPEELKAKNIAEAKQQIVRYYEAIAAVSNAGFGDWEANLSPFWGHPTIARSMSQTYASFAESGYYTSGQAVVQTMTVTDYSPDDSGFESVGLDVCVDFGAVQTFGRDGVEKPRDAATPTRYVLSYLMRHQGPETEWTVNDEQRHVEQPC</sequence>
<evidence type="ECO:0000313" key="3">
    <source>
        <dbReference type="EMBL" id="MCF4120404.1"/>
    </source>
</evidence>
<gene>
    <name evidence="3" type="ORF">L1785_05375</name>
</gene>
<keyword evidence="4" id="KW-1185">Reference proteome</keyword>
<feature type="compositionally biased region" description="Low complexity" evidence="1">
    <location>
        <begin position="48"/>
        <end position="65"/>
    </location>
</feature>
<dbReference type="EMBL" id="JAKGSG010000020">
    <property type="protein sequence ID" value="MCF4120404.1"/>
    <property type="molecule type" value="Genomic_DNA"/>
</dbReference>
<accession>A0AA41UAR9</accession>
<evidence type="ECO:0000256" key="1">
    <source>
        <dbReference type="SAM" id="MobiDB-lite"/>
    </source>
</evidence>
<dbReference type="RefSeq" id="WP_236088174.1">
    <property type="nucleotide sequence ID" value="NZ_JAKGSG010000020.1"/>
</dbReference>
<evidence type="ECO:0000313" key="4">
    <source>
        <dbReference type="Proteomes" id="UP001165405"/>
    </source>
</evidence>
<organism evidence="3 4">
    <name type="scientific">Antribacter soli</name>
    <dbReference type="NCBI Taxonomy" id="2910976"/>
    <lineage>
        <taxon>Bacteria</taxon>
        <taxon>Bacillati</taxon>
        <taxon>Actinomycetota</taxon>
        <taxon>Actinomycetes</taxon>
        <taxon>Micrococcales</taxon>
        <taxon>Promicromonosporaceae</taxon>
        <taxon>Antribacter</taxon>
    </lineage>
</organism>
<dbReference type="Proteomes" id="UP001165405">
    <property type="component" value="Unassembled WGS sequence"/>
</dbReference>
<proteinExistence type="predicted"/>
<dbReference type="AlphaFoldDB" id="A0AA41UAR9"/>
<evidence type="ECO:0000256" key="2">
    <source>
        <dbReference type="SAM" id="Phobius"/>
    </source>
</evidence>
<reference evidence="3" key="1">
    <citation type="submission" date="2022-01" db="EMBL/GenBank/DDBJ databases">
        <title>Antribacter sp. nov., isolated from Guizhou of China.</title>
        <authorList>
            <person name="Chengliang C."/>
            <person name="Ya Z."/>
        </authorList>
    </citation>
    <scope>NUCLEOTIDE SEQUENCE</scope>
    <source>
        <strain evidence="3">KLBMP 9083</strain>
    </source>
</reference>
<feature type="region of interest" description="Disordered" evidence="1">
    <location>
        <begin position="41"/>
        <end position="74"/>
    </location>
</feature>
<protein>
    <submittedName>
        <fullName evidence="3">Uncharacterized protein</fullName>
    </submittedName>
</protein>
<name>A0AA41UAR9_9MICO</name>
<keyword evidence="2" id="KW-1133">Transmembrane helix</keyword>
<keyword evidence="2" id="KW-0472">Membrane</keyword>
<comment type="caution">
    <text evidence="3">The sequence shown here is derived from an EMBL/GenBank/DDBJ whole genome shotgun (WGS) entry which is preliminary data.</text>
</comment>
<keyword evidence="2" id="KW-0812">Transmembrane</keyword>
<feature type="transmembrane region" description="Helical" evidence="2">
    <location>
        <begin position="12"/>
        <end position="32"/>
    </location>
</feature>